<feature type="domain" description="Glycosyl transferase family 1" evidence="1">
    <location>
        <begin position="166"/>
        <end position="347"/>
    </location>
</feature>
<evidence type="ECO:0000259" key="1">
    <source>
        <dbReference type="Pfam" id="PF00534"/>
    </source>
</evidence>
<sequence length="784" mass="89662">MRIHIEGWRFLPHSIAIANQFQLLEILNRQELQLSYQDLPYLKPNWQAVENLWDSPYQRHLDQLSNAVFPSPDVLLRMAEPLNLKPSNASHTLVFAMAEWGTVFDESLTLTSLKSPISLDSNLTIVTPSKWSKEGLIRYGFDQGKIAIVPWGVDPKLYKPLTPPERKTLRQQLGWDDYFIFLNVSPVEDRNGIRPLLKAFVSLVECYPNARLVLKGCDALYPSKQSLLTASRSILSEAEVAKIKPNIAYIGETFSFQQMAQLYQAADVYVCPYVASGFHLSALEAMAAGLPIICTKGGATDDFVHSDFSFKIESKFRTRIINQQIHFFLHPDWEHLLELMKTVIEKPQIRQQAREILPEWVEENYTWKHTVNQLLEVAKNPTVVHAVPRDFIPQLSTQTQSLLIEGWRFIPHSYALINSYQLLELNKRQNLELFHQDMPYVSESWKAVEGLLAPEAEQTLKTIPQATENQAADVTFRVYCPFNLSNSRSPKTFVFGCTEWGIVPQSILRGMRVYCFQKAHQNSDTVIITSSHWSKQGFLNSGAVSERVVVVPLGIEPNIYYPLKPEKRQALRQRFGWNNAFVFLNIGVMWNERQGIDRLLKAFAILTEKYSEIRLVLKGRDAIFPSKESIKKASKNVLTEPEIERIKSRMYYIGESLSALEMAELYQGADAYVSPYSAEGFNLPVLEAMACGLPVICTDGGSTDDFVQPEFAWKIESKFKMMTEKNGDIKLFLEPNIQHLLNLMEAMIENSTFRTQAYHTGPQFVANQFTWKQVVDQLVNILFQ</sequence>
<keyword evidence="2" id="KW-0808">Transferase</keyword>
<dbReference type="OrthoDB" id="440232at2"/>
<protein>
    <submittedName>
        <fullName evidence="2">Glycosyl transferase family 1</fullName>
    </submittedName>
</protein>
<dbReference type="Pfam" id="PF00534">
    <property type="entry name" value="Glycos_transf_1"/>
    <property type="match status" value="2"/>
</dbReference>
<accession>A0A0F5Y7S4</accession>
<dbReference type="EMBL" id="LATL02000269">
    <property type="protein sequence ID" value="KKD34677.1"/>
    <property type="molecule type" value="Genomic_DNA"/>
</dbReference>
<dbReference type="SUPFAM" id="SSF53756">
    <property type="entry name" value="UDP-Glycosyltransferase/glycogen phosphorylase"/>
    <property type="match status" value="2"/>
</dbReference>
<comment type="caution">
    <text evidence="2">The sequence shown here is derived from an EMBL/GenBank/DDBJ whole genome shotgun (WGS) entry which is preliminary data.</text>
</comment>
<dbReference type="AlphaFoldDB" id="A0A0F5Y7S4"/>
<dbReference type="Gene3D" id="3.40.50.2000">
    <property type="entry name" value="Glycogen Phosphorylase B"/>
    <property type="match status" value="2"/>
</dbReference>
<evidence type="ECO:0000313" key="2">
    <source>
        <dbReference type="EMBL" id="KKD34677.1"/>
    </source>
</evidence>
<evidence type="ECO:0000313" key="3">
    <source>
        <dbReference type="Proteomes" id="UP000033607"/>
    </source>
</evidence>
<organism evidence="2 3">
    <name type="scientific">Limnoraphis robusta CS-951</name>
    <dbReference type="NCBI Taxonomy" id="1637645"/>
    <lineage>
        <taxon>Bacteria</taxon>
        <taxon>Bacillati</taxon>
        <taxon>Cyanobacteriota</taxon>
        <taxon>Cyanophyceae</taxon>
        <taxon>Oscillatoriophycideae</taxon>
        <taxon>Oscillatoriales</taxon>
        <taxon>Sirenicapillariaceae</taxon>
        <taxon>Limnoraphis</taxon>
    </lineage>
</organism>
<feature type="domain" description="Glycosyl transferase family 1" evidence="1">
    <location>
        <begin position="570"/>
        <end position="711"/>
    </location>
</feature>
<reference evidence="2 3" key="1">
    <citation type="submission" date="2015-06" db="EMBL/GenBank/DDBJ databases">
        <title>Draft genome assembly of filamentous brackish cyanobacterium Limnoraphis robusta strain CS-951.</title>
        <authorList>
            <person name="Willis A."/>
            <person name="Parks M."/>
            <person name="Burford M.A."/>
        </authorList>
    </citation>
    <scope>NUCLEOTIDE SEQUENCE [LARGE SCALE GENOMIC DNA]</scope>
    <source>
        <strain evidence="2 3">CS-951</strain>
    </source>
</reference>
<dbReference type="InterPro" id="IPR001296">
    <property type="entry name" value="Glyco_trans_1"/>
</dbReference>
<dbReference type="PANTHER" id="PTHR46656:SF3">
    <property type="entry name" value="PUTATIVE-RELATED"/>
    <property type="match status" value="1"/>
</dbReference>
<dbReference type="PATRIC" id="fig|1637645.4.peg.5356"/>
<dbReference type="Proteomes" id="UP000033607">
    <property type="component" value="Unassembled WGS sequence"/>
</dbReference>
<dbReference type="PANTHER" id="PTHR46656">
    <property type="entry name" value="PUTATIVE-RELATED"/>
    <property type="match status" value="1"/>
</dbReference>
<name>A0A0F5Y7S4_9CYAN</name>
<gene>
    <name evidence="2" type="ORF">WN50_29600</name>
</gene>
<proteinExistence type="predicted"/>
<dbReference type="GO" id="GO:0016757">
    <property type="term" value="F:glycosyltransferase activity"/>
    <property type="evidence" value="ECO:0007669"/>
    <property type="project" value="InterPro"/>
</dbReference>
<dbReference type="RefSeq" id="WP_046282211.1">
    <property type="nucleotide sequence ID" value="NZ_LATL02000269.1"/>
</dbReference>
<dbReference type="CDD" id="cd03801">
    <property type="entry name" value="GT4_PimA-like"/>
    <property type="match status" value="1"/>
</dbReference>